<dbReference type="EMBL" id="JASNQZ010000003">
    <property type="protein sequence ID" value="KAL0958801.1"/>
    <property type="molecule type" value="Genomic_DNA"/>
</dbReference>
<name>A0ABR3JSM7_9AGAR</name>
<dbReference type="InterPro" id="IPR036047">
    <property type="entry name" value="F-box-like_dom_sf"/>
</dbReference>
<protein>
    <recommendedName>
        <fullName evidence="3">F-box domain-containing protein</fullName>
    </recommendedName>
</protein>
<reference evidence="2" key="1">
    <citation type="submission" date="2024-06" db="EMBL/GenBank/DDBJ databases">
        <title>Multi-omics analyses provide insights into the biosynthesis of the anticancer antibiotic pleurotin in Hohenbuehelia grisea.</title>
        <authorList>
            <person name="Weaver J.A."/>
            <person name="Alberti F."/>
        </authorList>
    </citation>
    <scope>NUCLEOTIDE SEQUENCE [LARGE SCALE GENOMIC DNA]</scope>
    <source>
        <strain evidence="2">T-177</strain>
    </source>
</reference>
<accession>A0ABR3JSM7</accession>
<keyword evidence="2" id="KW-1185">Reference proteome</keyword>
<evidence type="ECO:0000313" key="2">
    <source>
        <dbReference type="Proteomes" id="UP001556367"/>
    </source>
</evidence>
<gene>
    <name evidence="1" type="ORF">HGRIS_014121</name>
</gene>
<dbReference type="SUPFAM" id="SSF52058">
    <property type="entry name" value="L domain-like"/>
    <property type="match status" value="1"/>
</dbReference>
<proteinExistence type="predicted"/>
<dbReference type="SUPFAM" id="SSF81383">
    <property type="entry name" value="F-box domain"/>
    <property type="match status" value="1"/>
</dbReference>
<evidence type="ECO:0000313" key="1">
    <source>
        <dbReference type="EMBL" id="KAL0958801.1"/>
    </source>
</evidence>
<dbReference type="Proteomes" id="UP001556367">
    <property type="component" value="Unassembled WGS sequence"/>
</dbReference>
<organism evidence="1 2">
    <name type="scientific">Hohenbuehelia grisea</name>
    <dbReference type="NCBI Taxonomy" id="104357"/>
    <lineage>
        <taxon>Eukaryota</taxon>
        <taxon>Fungi</taxon>
        <taxon>Dikarya</taxon>
        <taxon>Basidiomycota</taxon>
        <taxon>Agaricomycotina</taxon>
        <taxon>Agaricomycetes</taxon>
        <taxon>Agaricomycetidae</taxon>
        <taxon>Agaricales</taxon>
        <taxon>Pleurotineae</taxon>
        <taxon>Pleurotaceae</taxon>
        <taxon>Hohenbuehelia</taxon>
    </lineage>
</organism>
<sequence length="411" mass="45607">MANDRSFQPPAAPALPLEVFGNIIGHLNSCPDALRACSLVCRGWTTYSQSHIFQTFAFLCTPAPNPQITKAVAFFTEATHLAAYVHNITLLLDQPTNDDLPALLKLFPWVKSMHVAGIVIWHLLPASLQVSISSTVKLPTLTSLTLTKVSFHTSQDFESLLGDGAETLRSLDLVGVMLHANPARPYALPRLSRLRLHEHRDSYMASQVSLPSIFSAPALQILERSFHLHPRSTADVNLPPHAHCITILKLIICLNSWYYANDGWPITDVSTCTSLRDLHLRVTDDDQRYSTHGLKWIAEFLGKLPCPGSLESVHLVIPTDRGIPMDLWDKRGWTHLKDVLAAHAAHGTLRLVTIALERIRGSVELETAALLRSKFSAETIIARQVRQEMQQLSASLTLRVRFVDAPIAGVF</sequence>
<dbReference type="InterPro" id="IPR032675">
    <property type="entry name" value="LRR_dom_sf"/>
</dbReference>
<evidence type="ECO:0008006" key="3">
    <source>
        <dbReference type="Google" id="ProtNLM"/>
    </source>
</evidence>
<dbReference type="Gene3D" id="3.80.10.10">
    <property type="entry name" value="Ribonuclease Inhibitor"/>
    <property type="match status" value="1"/>
</dbReference>
<comment type="caution">
    <text evidence="1">The sequence shown here is derived from an EMBL/GenBank/DDBJ whole genome shotgun (WGS) entry which is preliminary data.</text>
</comment>